<dbReference type="Proteomes" id="UP001501822">
    <property type="component" value="Unassembled WGS sequence"/>
</dbReference>
<keyword evidence="1" id="KW-0805">Transcription regulation</keyword>
<dbReference type="PROSITE" id="PS50977">
    <property type="entry name" value="HTH_TETR_2"/>
    <property type="match status" value="1"/>
</dbReference>
<dbReference type="PANTHER" id="PTHR30055:SF238">
    <property type="entry name" value="MYCOFACTOCIN BIOSYNTHESIS TRANSCRIPTIONAL REGULATOR MFTR-RELATED"/>
    <property type="match status" value="1"/>
</dbReference>
<protein>
    <recommendedName>
        <fullName evidence="5">HTH tetR-type domain-containing protein</fullName>
    </recommendedName>
</protein>
<dbReference type="SUPFAM" id="SSF46689">
    <property type="entry name" value="Homeodomain-like"/>
    <property type="match status" value="1"/>
</dbReference>
<dbReference type="InterPro" id="IPR009057">
    <property type="entry name" value="Homeodomain-like_sf"/>
</dbReference>
<dbReference type="InterPro" id="IPR001647">
    <property type="entry name" value="HTH_TetR"/>
</dbReference>
<dbReference type="EMBL" id="BAAABM010000045">
    <property type="protein sequence ID" value="GAA0350835.1"/>
    <property type="molecule type" value="Genomic_DNA"/>
</dbReference>
<dbReference type="InterPro" id="IPR050109">
    <property type="entry name" value="HTH-type_TetR-like_transc_reg"/>
</dbReference>
<gene>
    <name evidence="6" type="ORF">GCM10010151_45570</name>
</gene>
<dbReference type="InterPro" id="IPR023772">
    <property type="entry name" value="DNA-bd_HTH_TetR-type_CS"/>
</dbReference>
<keyword evidence="2 4" id="KW-0238">DNA-binding</keyword>
<organism evidence="6 7">
    <name type="scientific">Actinoallomurus spadix</name>
    <dbReference type="NCBI Taxonomy" id="79912"/>
    <lineage>
        <taxon>Bacteria</taxon>
        <taxon>Bacillati</taxon>
        <taxon>Actinomycetota</taxon>
        <taxon>Actinomycetes</taxon>
        <taxon>Streptosporangiales</taxon>
        <taxon>Thermomonosporaceae</taxon>
        <taxon>Actinoallomurus</taxon>
    </lineage>
</organism>
<evidence type="ECO:0000256" key="1">
    <source>
        <dbReference type="ARBA" id="ARBA00023015"/>
    </source>
</evidence>
<proteinExistence type="predicted"/>
<evidence type="ECO:0000256" key="4">
    <source>
        <dbReference type="PROSITE-ProRule" id="PRU00335"/>
    </source>
</evidence>
<evidence type="ECO:0000313" key="6">
    <source>
        <dbReference type="EMBL" id="GAA0350835.1"/>
    </source>
</evidence>
<dbReference type="PANTHER" id="PTHR30055">
    <property type="entry name" value="HTH-TYPE TRANSCRIPTIONAL REGULATOR RUTR"/>
    <property type="match status" value="1"/>
</dbReference>
<evidence type="ECO:0000256" key="2">
    <source>
        <dbReference type="ARBA" id="ARBA00023125"/>
    </source>
</evidence>
<dbReference type="Pfam" id="PF00440">
    <property type="entry name" value="TetR_N"/>
    <property type="match status" value="1"/>
</dbReference>
<reference evidence="6 7" key="1">
    <citation type="journal article" date="2019" name="Int. J. Syst. Evol. Microbiol.">
        <title>The Global Catalogue of Microorganisms (GCM) 10K type strain sequencing project: providing services to taxonomists for standard genome sequencing and annotation.</title>
        <authorList>
            <consortium name="The Broad Institute Genomics Platform"/>
            <consortium name="The Broad Institute Genome Sequencing Center for Infectious Disease"/>
            <person name="Wu L."/>
            <person name="Ma J."/>
        </authorList>
    </citation>
    <scope>NUCLEOTIDE SEQUENCE [LARGE SCALE GENOMIC DNA]</scope>
    <source>
        <strain evidence="6 7">JCM 3146</strain>
    </source>
</reference>
<dbReference type="Gene3D" id="1.10.357.10">
    <property type="entry name" value="Tetracycline Repressor, domain 2"/>
    <property type="match status" value="1"/>
</dbReference>
<accession>A0ABN0WYW3</accession>
<feature type="domain" description="HTH tetR-type" evidence="5">
    <location>
        <begin position="24"/>
        <end position="84"/>
    </location>
</feature>
<evidence type="ECO:0000256" key="3">
    <source>
        <dbReference type="ARBA" id="ARBA00023163"/>
    </source>
</evidence>
<evidence type="ECO:0000259" key="5">
    <source>
        <dbReference type="PROSITE" id="PS50977"/>
    </source>
</evidence>
<name>A0ABN0WYW3_9ACTN</name>
<feature type="DNA-binding region" description="H-T-H motif" evidence="4">
    <location>
        <begin position="47"/>
        <end position="66"/>
    </location>
</feature>
<keyword evidence="7" id="KW-1185">Reference proteome</keyword>
<sequence length="243" mass="27361">MRRLDSAPHHVRMGGLSVTSRRILETKYRISETAMALFLEEGYENVTVEAVAEASRVSRRTVFRHFESKDELAFPDHTERIGLVQRCLLDADPDTDPVEAVIAATEESLRDFLSRPELVLRRYKLARVVPELRKREVIEHERYVTLTRSFLRDRLPPDTPSFQPIALAALVDAIHRSALGDWARSGGATDAVAALEAGMEWVRRLMVHQSAFSTAPLLLAVLPDAPQTRRVLSSLKDAAEELL</sequence>
<comment type="caution">
    <text evidence="6">The sequence shown here is derived from an EMBL/GenBank/DDBJ whole genome shotgun (WGS) entry which is preliminary data.</text>
</comment>
<dbReference type="PRINTS" id="PR00455">
    <property type="entry name" value="HTHTETR"/>
</dbReference>
<keyword evidence="3" id="KW-0804">Transcription</keyword>
<evidence type="ECO:0000313" key="7">
    <source>
        <dbReference type="Proteomes" id="UP001501822"/>
    </source>
</evidence>
<dbReference type="PROSITE" id="PS01081">
    <property type="entry name" value="HTH_TETR_1"/>
    <property type="match status" value="1"/>
</dbReference>